<evidence type="ECO:0000256" key="3">
    <source>
        <dbReference type="ARBA" id="ARBA00023125"/>
    </source>
</evidence>
<dbReference type="InterPro" id="IPR036390">
    <property type="entry name" value="WH_DNA-bd_sf"/>
</dbReference>
<comment type="similarity">
    <text evidence="1">Belongs to the LysR transcriptional regulatory family.</text>
</comment>
<dbReference type="Gene3D" id="3.40.190.290">
    <property type="match status" value="1"/>
</dbReference>
<evidence type="ECO:0000256" key="2">
    <source>
        <dbReference type="ARBA" id="ARBA00023015"/>
    </source>
</evidence>
<dbReference type="AlphaFoldDB" id="A0A5P1RDC7"/>
<reference evidence="6 7" key="1">
    <citation type="journal article" date="2019" name="Biochem. Eng. J.">
        <title>Metabolic engineering of the marine bacteria Neptunomonas concharum for the production of acetoin and meso-2,3-butanediol from acetate.</title>
        <authorList>
            <person name="Li W."/>
            <person name="Pu N."/>
            <person name="Liu C.-X."/>
            <person name="Yuan Q.-P."/>
            <person name="Li Z.-J."/>
        </authorList>
    </citation>
    <scope>NUCLEOTIDE SEQUENCE [LARGE SCALE GENOMIC DNA]</scope>
    <source>
        <strain evidence="6 7">JCM17730</strain>
    </source>
</reference>
<dbReference type="InterPro" id="IPR000847">
    <property type="entry name" value="LysR_HTH_N"/>
</dbReference>
<dbReference type="InterPro" id="IPR005119">
    <property type="entry name" value="LysR_subst-bd"/>
</dbReference>
<accession>A0A5P1RDC7</accession>
<dbReference type="KEGG" id="ncu:F0U83_13280"/>
<dbReference type="Pfam" id="PF03466">
    <property type="entry name" value="LysR_substrate"/>
    <property type="match status" value="1"/>
</dbReference>
<dbReference type="EMBL" id="CP043869">
    <property type="protein sequence ID" value="QEQ97613.1"/>
    <property type="molecule type" value="Genomic_DNA"/>
</dbReference>
<dbReference type="InterPro" id="IPR050176">
    <property type="entry name" value="LTTR"/>
</dbReference>
<dbReference type="NCBIfam" id="NF002964">
    <property type="entry name" value="PRK03635.1"/>
    <property type="match status" value="1"/>
</dbReference>
<dbReference type="PANTHER" id="PTHR30579">
    <property type="entry name" value="TRANSCRIPTIONAL REGULATOR"/>
    <property type="match status" value="1"/>
</dbReference>
<dbReference type="RefSeq" id="WP_138986747.1">
    <property type="nucleotide sequence ID" value="NZ_CP043869.1"/>
</dbReference>
<dbReference type="NCBIfam" id="NF009888">
    <property type="entry name" value="PRK13348.1"/>
    <property type="match status" value="1"/>
</dbReference>
<dbReference type="GO" id="GO:0003700">
    <property type="term" value="F:DNA-binding transcription factor activity"/>
    <property type="evidence" value="ECO:0007669"/>
    <property type="project" value="InterPro"/>
</dbReference>
<keyword evidence="7" id="KW-1185">Reference proteome</keyword>
<dbReference type="NCBIfam" id="TIGR03298">
    <property type="entry name" value="argP"/>
    <property type="match status" value="1"/>
</dbReference>
<evidence type="ECO:0000259" key="5">
    <source>
        <dbReference type="PROSITE" id="PS50931"/>
    </source>
</evidence>
<evidence type="ECO:0000313" key="6">
    <source>
        <dbReference type="EMBL" id="QEQ97613.1"/>
    </source>
</evidence>
<name>A0A5P1RDC7_9GAMM</name>
<evidence type="ECO:0000313" key="7">
    <source>
        <dbReference type="Proteomes" id="UP000324760"/>
    </source>
</evidence>
<dbReference type="Pfam" id="PF00126">
    <property type="entry name" value="HTH_1"/>
    <property type="match status" value="1"/>
</dbReference>
<organism evidence="6 7">
    <name type="scientific">Neptunomonas concharum</name>
    <dbReference type="NCBI Taxonomy" id="1031538"/>
    <lineage>
        <taxon>Bacteria</taxon>
        <taxon>Pseudomonadati</taxon>
        <taxon>Pseudomonadota</taxon>
        <taxon>Gammaproteobacteria</taxon>
        <taxon>Oceanospirillales</taxon>
        <taxon>Oceanospirillaceae</taxon>
        <taxon>Neptunomonas</taxon>
    </lineage>
</organism>
<keyword evidence="2" id="KW-0805">Transcription regulation</keyword>
<dbReference type="Gene3D" id="1.10.10.10">
    <property type="entry name" value="Winged helix-like DNA-binding domain superfamily/Winged helix DNA-binding domain"/>
    <property type="match status" value="1"/>
</dbReference>
<dbReference type="InterPro" id="IPR017685">
    <property type="entry name" value="ArgP"/>
</dbReference>
<feature type="domain" description="HTH lysR-type" evidence="5">
    <location>
        <begin position="2"/>
        <end position="58"/>
    </location>
</feature>
<dbReference type="Proteomes" id="UP000324760">
    <property type="component" value="Chromosome"/>
</dbReference>
<dbReference type="GO" id="GO:0003677">
    <property type="term" value="F:DNA binding"/>
    <property type="evidence" value="ECO:0007669"/>
    <property type="project" value="UniProtKB-KW"/>
</dbReference>
<dbReference type="InterPro" id="IPR036388">
    <property type="entry name" value="WH-like_DNA-bd_sf"/>
</dbReference>
<keyword evidence="4" id="KW-0804">Transcription</keyword>
<proteinExistence type="inferred from homology"/>
<gene>
    <name evidence="6" type="ORF">F0U83_13280</name>
</gene>
<protein>
    <submittedName>
        <fullName evidence="6">LysR family transcriptional regulator ArgP</fullName>
    </submittedName>
</protein>
<dbReference type="SUPFAM" id="SSF53850">
    <property type="entry name" value="Periplasmic binding protein-like II"/>
    <property type="match status" value="1"/>
</dbReference>
<keyword evidence="3" id="KW-0238">DNA-binding</keyword>
<dbReference type="PROSITE" id="PS50931">
    <property type="entry name" value="HTH_LYSR"/>
    <property type="match status" value="1"/>
</dbReference>
<dbReference type="SUPFAM" id="SSF46785">
    <property type="entry name" value="Winged helix' DNA-binding domain"/>
    <property type="match status" value="1"/>
</dbReference>
<dbReference type="PRINTS" id="PR00039">
    <property type="entry name" value="HTHLYSR"/>
</dbReference>
<sequence>MLDYRQLKALSSVIEEQSFEKAALRLNITQSAVSQRIKQLEELIGQALLIRSQPILPTPAGKILLKHFRQVDLLQNEVIQSLSSTEQSGHTVLSIGINADSLATWFLPAIEPLLKQHKILIDLKIDDQDQTQKFLKNGEVMGCITSSSTPLQGCHCIPLGVSVYRCVASLEYIERHFPDGPSATAFRYAPVVEFNHKDALQQRYLKQFFKVNSGTYPSHRVPSSEAFMDLIIRGLATGMVPDQQVRPFLESGHVTEILPNSYLSVPLYWHVWNLKAPLAQELTQTLTQHAAIALEDFDAHPTLTIP</sequence>
<dbReference type="PANTHER" id="PTHR30579:SF2">
    <property type="entry name" value="HTH-TYPE TRANSCRIPTIONAL REGULATOR ARGP"/>
    <property type="match status" value="1"/>
</dbReference>
<evidence type="ECO:0000256" key="4">
    <source>
        <dbReference type="ARBA" id="ARBA00023163"/>
    </source>
</evidence>
<evidence type="ECO:0000256" key="1">
    <source>
        <dbReference type="ARBA" id="ARBA00009437"/>
    </source>
</evidence>
<dbReference type="OrthoDB" id="3252676at2"/>